<dbReference type="EMBL" id="HACG01016613">
    <property type="protein sequence ID" value="CEK63478.1"/>
    <property type="molecule type" value="Transcribed_RNA"/>
</dbReference>
<proteinExistence type="predicted"/>
<gene>
    <name evidence="1" type="primary">ORF48436</name>
</gene>
<feature type="non-terminal residue" evidence="1">
    <location>
        <position position="1"/>
    </location>
</feature>
<protein>
    <submittedName>
        <fullName evidence="1">Uncharacterized protein</fullName>
    </submittedName>
</protein>
<name>A0A0B6Z4N2_9EUPU</name>
<accession>A0A0B6Z4N2</accession>
<evidence type="ECO:0000313" key="1">
    <source>
        <dbReference type="EMBL" id="CEK63478.1"/>
    </source>
</evidence>
<sequence>ANRGLNQQQWKIPQENKETDEFNTMWRNLQSHQNTVQGTRDSSPMQQAPIYMASHQNQSVSPRATLNQQASVLPQHQV</sequence>
<dbReference type="AlphaFoldDB" id="A0A0B6Z4N2"/>
<feature type="non-terminal residue" evidence="1">
    <location>
        <position position="78"/>
    </location>
</feature>
<organism evidence="1">
    <name type="scientific">Arion vulgaris</name>
    <dbReference type="NCBI Taxonomy" id="1028688"/>
    <lineage>
        <taxon>Eukaryota</taxon>
        <taxon>Metazoa</taxon>
        <taxon>Spiralia</taxon>
        <taxon>Lophotrochozoa</taxon>
        <taxon>Mollusca</taxon>
        <taxon>Gastropoda</taxon>
        <taxon>Heterobranchia</taxon>
        <taxon>Euthyneura</taxon>
        <taxon>Panpulmonata</taxon>
        <taxon>Eupulmonata</taxon>
        <taxon>Stylommatophora</taxon>
        <taxon>Helicina</taxon>
        <taxon>Arionoidea</taxon>
        <taxon>Arionidae</taxon>
        <taxon>Arion</taxon>
    </lineage>
</organism>
<reference evidence="1" key="1">
    <citation type="submission" date="2014-12" db="EMBL/GenBank/DDBJ databases">
        <title>Insight into the proteome of Arion vulgaris.</title>
        <authorList>
            <person name="Aradska J."/>
            <person name="Bulat T."/>
            <person name="Smidak R."/>
            <person name="Sarate P."/>
            <person name="Gangsoo J."/>
            <person name="Sialana F."/>
            <person name="Bilban M."/>
            <person name="Lubec G."/>
        </authorList>
    </citation>
    <scope>NUCLEOTIDE SEQUENCE</scope>
    <source>
        <tissue evidence="1">Skin</tissue>
    </source>
</reference>